<evidence type="ECO:0000313" key="1">
    <source>
        <dbReference type="EMBL" id="GAY62414.1"/>
    </source>
</evidence>
<dbReference type="Proteomes" id="UP000236630">
    <property type="component" value="Unassembled WGS sequence"/>
</dbReference>
<accession>A0A2H5QCR6</accession>
<sequence length="60" mass="6721">MLALDKLPYLQVLKNEAELVLRKKTGLCLLWWFPRAQGIAPEINVLARGVDNGGWSNAKT</sequence>
<evidence type="ECO:0000313" key="2">
    <source>
        <dbReference type="Proteomes" id="UP000236630"/>
    </source>
</evidence>
<gene>
    <name evidence="1" type="ORF">CUMW_217590</name>
</gene>
<proteinExistence type="predicted"/>
<comment type="caution">
    <text evidence="1">The sequence shown here is derived from an EMBL/GenBank/DDBJ whole genome shotgun (WGS) entry which is preliminary data.</text>
</comment>
<protein>
    <submittedName>
        <fullName evidence="1">Uncharacterized protein</fullName>
    </submittedName>
</protein>
<dbReference type="AlphaFoldDB" id="A0A2H5QCR6"/>
<name>A0A2H5QCR6_CITUN</name>
<dbReference type="EMBL" id="BDQV01000305">
    <property type="protein sequence ID" value="GAY62414.1"/>
    <property type="molecule type" value="Genomic_DNA"/>
</dbReference>
<reference evidence="1 2" key="1">
    <citation type="journal article" date="2017" name="Front. Genet.">
        <title>Draft sequencing of the heterozygous diploid genome of Satsuma (Citrus unshiu Marc.) using a hybrid assembly approach.</title>
        <authorList>
            <person name="Shimizu T."/>
            <person name="Tanizawa Y."/>
            <person name="Mochizuki T."/>
            <person name="Nagasaki H."/>
            <person name="Yoshioka T."/>
            <person name="Toyoda A."/>
            <person name="Fujiyama A."/>
            <person name="Kaminuma E."/>
            <person name="Nakamura Y."/>
        </authorList>
    </citation>
    <scope>NUCLEOTIDE SEQUENCE [LARGE SCALE GENOMIC DNA]</scope>
    <source>
        <strain evidence="2">cv. Miyagawa wase</strain>
    </source>
</reference>
<keyword evidence="2" id="KW-1185">Reference proteome</keyword>
<organism evidence="1 2">
    <name type="scientific">Citrus unshiu</name>
    <name type="common">Satsuma mandarin</name>
    <name type="synonym">Citrus nobilis var. unshiu</name>
    <dbReference type="NCBI Taxonomy" id="55188"/>
    <lineage>
        <taxon>Eukaryota</taxon>
        <taxon>Viridiplantae</taxon>
        <taxon>Streptophyta</taxon>
        <taxon>Embryophyta</taxon>
        <taxon>Tracheophyta</taxon>
        <taxon>Spermatophyta</taxon>
        <taxon>Magnoliopsida</taxon>
        <taxon>eudicotyledons</taxon>
        <taxon>Gunneridae</taxon>
        <taxon>Pentapetalae</taxon>
        <taxon>rosids</taxon>
        <taxon>malvids</taxon>
        <taxon>Sapindales</taxon>
        <taxon>Rutaceae</taxon>
        <taxon>Aurantioideae</taxon>
        <taxon>Citrus</taxon>
    </lineage>
</organism>